<organism evidence="2 3">
    <name type="scientific">Enterocloster asparagiformis</name>
    <dbReference type="NCBI Taxonomy" id="333367"/>
    <lineage>
        <taxon>Bacteria</taxon>
        <taxon>Bacillati</taxon>
        <taxon>Bacillota</taxon>
        <taxon>Clostridia</taxon>
        <taxon>Lachnospirales</taxon>
        <taxon>Lachnospiraceae</taxon>
        <taxon>Enterocloster</taxon>
    </lineage>
</organism>
<protein>
    <submittedName>
        <fullName evidence="2">Uncharacterized protein</fullName>
    </submittedName>
</protein>
<accession>A0A413FCA8</accession>
<dbReference type="EMBL" id="QSBM01000013">
    <property type="protein sequence ID" value="RGX27253.1"/>
    <property type="molecule type" value="Genomic_DNA"/>
</dbReference>
<reference evidence="2 3" key="1">
    <citation type="submission" date="2018-08" db="EMBL/GenBank/DDBJ databases">
        <title>A genome reference for cultivated species of the human gut microbiota.</title>
        <authorList>
            <person name="Zou Y."/>
            <person name="Xue W."/>
            <person name="Luo G."/>
        </authorList>
    </citation>
    <scope>NUCLEOTIDE SEQUENCE [LARGE SCALE GENOMIC DNA]</scope>
    <source>
        <strain evidence="2 3">AF04-15</strain>
    </source>
</reference>
<name>A0A413FCA8_9FIRM</name>
<dbReference type="OrthoDB" id="160261at2"/>
<feature type="region of interest" description="Disordered" evidence="1">
    <location>
        <begin position="155"/>
        <end position="202"/>
    </location>
</feature>
<proteinExistence type="predicted"/>
<sequence length="339" mass="37046">MNESSNPKTMYEAVPAVAELNKVPGFDPLKFLRRTKDSMRLDLPYQKLWFRMAHPNGRMRVTALRITEQMAIFEARVFLDRGDAEPFSMSVAQQQLQDNRDFIRGAQNEALSQALTDAGFGIQLINADAQAAAEQKKANAAEKKAAETVLVQVERTEPRQAPVNAPQKPVAPAVGDSPASDLKTQQRASVAPKTAVTAPHVESVEQRLPVEPVKAEKVVPTDTVMAAAEPGAVEQTDELPLPAQKAEMRIEPKGNDAPAQDEAPAYTQNTPVEELLQVMTLEQARQVVVDDGICRGMTIAQVAEKRPVNLRFYLIPGKSKNNLVRAAAQLVLDSLQKAG</sequence>
<dbReference type="AlphaFoldDB" id="A0A413FCA8"/>
<dbReference type="Proteomes" id="UP000283880">
    <property type="component" value="Unassembled WGS sequence"/>
</dbReference>
<evidence type="ECO:0000256" key="1">
    <source>
        <dbReference type="SAM" id="MobiDB-lite"/>
    </source>
</evidence>
<evidence type="ECO:0000313" key="2">
    <source>
        <dbReference type="EMBL" id="RGX27253.1"/>
    </source>
</evidence>
<evidence type="ECO:0000313" key="3">
    <source>
        <dbReference type="Proteomes" id="UP000283880"/>
    </source>
</evidence>
<gene>
    <name evidence="2" type="ORF">DWV29_16425</name>
</gene>
<dbReference type="RefSeq" id="WP_007713149.1">
    <property type="nucleotide sequence ID" value="NZ_BAABXR010000001.1"/>
</dbReference>
<comment type="caution">
    <text evidence="2">The sequence shown here is derived from an EMBL/GenBank/DDBJ whole genome shotgun (WGS) entry which is preliminary data.</text>
</comment>